<reference evidence="3" key="1">
    <citation type="submission" date="2022-11" db="UniProtKB">
        <authorList>
            <consortium name="WormBaseParasite"/>
        </authorList>
    </citation>
    <scope>IDENTIFICATION</scope>
</reference>
<evidence type="ECO:0000256" key="1">
    <source>
        <dbReference type="SAM" id="MobiDB-lite"/>
    </source>
</evidence>
<feature type="compositionally biased region" description="Basic and acidic residues" evidence="1">
    <location>
        <begin position="419"/>
        <end position="441"/>
    </location>
</feature>
<dbReference type="InterPro" id="IPR053123">
    <property type="entry name" value="CPG4-like"/>
</dbReference>
<dbReference type="Proteomes" id="UP000887581">
    <property type="component" value="Unplaced"/>
</dbReference>
<dbReference type="AlphaFoldDB" id="A0A915PIH3"/>
<feature type="compositionally biased region" description="Acidic residues" evidence="1">
    <location>
        <begin position="327"/>
        <end position="338"/>
    </location>
</feature>
<dbReference type="PANTHER" id="PTHR37442">
    <property type="entry name" value="F18A1.7 PROTEIN-RELATED"/>
    <property type="match status" value="1"/>
</dbReference>
<feature type="region of interest" description="Disordered" evidence="1">
    <location>
        <begin position="411"/>
        <end position="492"/>
    </location>
</feature>
<evidence type="ECO:0000313" key="3">
    <source>
        <dbReference type="WBParaSite" id="sdigi.contig180.g5754.t1"/>
    </source>
</evidence>
<protein>
    <submittedName>
        <fullName evidence="3">Chondroitin proteoglycan 4 domain-containing protein</fullName>
    </submittedName>
</protein>
<proteinExistence type="predicted"/>
<feature type="compositionally biased region" description="Polar residues" evidence="1">
    <location>
        <begin position="453"/>
        <end position="462"/>
    </location>
</feature>
<sequence length="559" mass="62307">MLNLVPIWGQIPPQPIVTTTSACLNECLEQGSAVFAAANLRNFQKIILNVEEFCNTHEKLLRCAQSCSDEERTKLDEKINLSTYICTDKLEDLIKEFRLVRECMEGQEDDDINGCANECGHPSDATVQLDSSPAAPVNPFSFIDSITPVCRTIECVMKCSIKHLNKRCPGSGYLFRDIGYKQVLEASRRLHNEASNSSPLSPSSSSTSSSSLTESSSSSSSLSSSTSSSLSSSITEQLAKTYLESLPEPCSYIINTLNYNMTFPQDETSDESGMITEAVDVVESTVKTSSNSDESVEQTTSKMVNVDDAHLITSLFTTQSAKMSSDEATDKEEMEEEMTMSSDSSVTMEMINKPDSELESSLTQLIDRFHPHITVARLQSVPSHTDVEHIMESEIKGIISSAMATSTEIVQAGNTEEEKDMKSESQEEERKEDEGHEHHEDEEKEEDEMRIGTTVSSSQMETIPTIVVEKSNEHDEEVESKEKTSDDDLQQFSTPGLAQETTERTIIVVNDDDMDQEIDTNTIQHRDHTVAEQQKNGMIRKSQICLLFEEILRKRLWVV</sequence>
<feature type="region of interest" description="Disordered" evidence="1">
    <location>
        <begin position="320"/>
        <end position="346"/>
    </location>
</feature>
<feature type="region of interest" description="Disordered" evidence="1">
    <location>
        <begin position="191"/>
        <end position="228"/>
    </location>
</feature>
<name>A0A915PIH3_9BILA</name>
<feature type="compositionally biased region" description="Low complexity" evidence="1">
    <location>
        <begin position="195"/>
        <end position="228"/>
    </location>
</feature>
<dbReference type="PANTHER" id="PTHR37442:SF1">
    <property type="entry name" value="CHONDROITIN PROTEOGLYCAN 4 DOMAIN-CONTAINING PROTEIN"/>
    <property type="match status" value="1"/>
</dbReference>
<dbReference type="WBParaSite" id="sdigi.contig180.g5754.t1">
    <property type="protein sequence ID" value="sdigi.contig180.g5754.t1"/>
    <property type="gene ID" value="sdigi.contig180.g5754"/>
</dbReference>
<organism evidence="2 3">
    <name type="scientific">Setaria digitata</name>
    <dbReference type="NCBI Taxonomy" id="48799"/>
    <lineage>
        <taxon>Eukaryota</taxon>
        <taxon>Metazoa</taxon>
        <taxon>Ecdysozoa</taxon>
        <taxon>Nematoda</taxon>
        <taxon>Chromadorea</taxon>
        <taxon>Rhabditida</taxon>
        <taxon>Spirurina</taxon>
        <taxon>Spiruromorpha</taxon>
        <taxon>Filarioidea</taxon>
        <taxon>Setariidae</taxon>
        <taxon>Setaria</taxon>
    </lineage>
</organism>
<accession>A0A915PIH3</accession>
<keyword evidence="2" id="KW-1185">Reference proteome</keyword>
<evidence type="ECO:0000313" key="2">
    <source>
        <dbReference type="Proteomes" id="UP000887581"/>
    </source>
</evidence>